<dbReference type="CDD" id="cd01992">
    <property type="entry name" value="TilS_N"/>
    <property type="match status" value="1"/>
</dbReference>
<dbReference type="HAMAP" id="MF_01161">
    <property type="entry name" value="tRNA_Ile_lys_synt"/>
    <property type="match status" value="1"/>
</dbReference>
<evidence type="ECO:0000256" key="4">
    <source>
        <dbReference type="ARBA" id="ARBA00022741"/>
    </source>
</evidence>
<feature type="region of interest" description="Disordered" evidence="7">
    <location>
        <begin position="714"/>
        <end position="768"/>
    </location>
</feature>
<dbReference type="InterPro" id="IPR012094">
    <property type="entry name" value="tRNA_Ile_lys_synt"/>
</dbReference>
<comment type="catalytic activity">
    <reaction evidence="6">
        <text>cytidine(34) in tRNA(Ile2) + L-lysine + ATP = lysidine(34) in tRNA(Ile2) + AMP + diphosphate + H(+)</text>
        <dbReference type="Rhea" id="RHEA:43744"/>
        <dbReference type="Rhea" id="RHEA-COMP:10625"/>
        <dbReference type="Rhea" id="RHEA-COMP:10670"/>
        <dbReference type="ChEBI" id="CHEBI:15378"/>
        <dbReference type="ChEBI" id="CHEBI:30616"/>
        <dbReference type="ChEBI" id="CHEBI:32551"/>
        <dbReference type="ChEBI" id="CHEBI:33019"/>
        <dbReference type="ChEBI" id="CHEBI:82748"/>
        <dbReference type="ChEBI" id="CHEBI:83665"/>
        <dbReference type="ChEBI" id="CHEBI:456215"/>
        <dbReference type="EC" id="6.3.4.19"/>
    </reaction>
</comment>
<dbReference type="Pfam" id="PF01171">
    <property type="entry name" value="ATP_bind_3"/>
    <property type="match status" value="1"/>
</dbReference>
<gene>
    <name evidence="9" type="ORF">HYH03_001377</name>
</gene>
<dbReference type="Gene3D" id="3.40.50.620">
    <property type="entry name" value="HUPs"/>
    <property type="match status" value="1"/>
</dbReference>
<keyword evidence="4" id="KW-0547">Nucleotide-binding</keyword>
<keyword evidence="3" id="KW-0819">tRNA processing</keyword>
<evidence type="ECO:0000256" key="3">
    <source>
        <dbReference type="ARBA" id="ARBA00022694"/>
    </source>
</evidence>
<dbReference type="GO" id="GO:0008033">
    <property type="term" value="P:tRNA processing"/>
    <property type="evidence" value="ECO:0007669"/>
    <property type="project" value="UniProtKB-KW"/>
</dbReference>
<keyword evidence="10" id="KW-1185">Reference proteome</keyword>
<feature type="region of interest" description="Disordered" evidence="7">
    <location>
        <begin position="49"/>
        <end position="122"/>
    </location>
</feature>
<dbReference type="PANTHER" id="PTHR43033:SF1">
    <property type="entry name" value="TRNA(ILE)-LYSIDINE SYNTHASE-RELATED"/>
    <property type="match status" value="1"/>
</dbReference>
<evidence type="ECO:0000256" key="1">
    <source>
        <dbReference type="ARBA" id="ARBA00013267"/>
    </source>
</evidence>
<feature type="compositionally biased region" description="Basic and acidic residues" evidence="7">
    <location>
        <begin position="715"/>
        <end position="733"/>
    </location>
</feature>
<dbReference type="EC" id="6.3.4.19" evidence="1"/>
<dbReference type="PANTHER" id="PTHR43033">
    <property type="entry name" value="TRNA(ILE)-LYSIDINE SYNTHASE-RELATED"/>
    <property type="match status" value="1"/>
</dbReference>
<evidence type="ECO:0000259" key="8">
    <source>
        <dbReference type="Pfam" id="PF01171"/>
    </source>
</evidence>
<dbReference type="InterPro" id="IPR014729">
    <property type="entry name" value="Rossmann-like_a/b/a_fold"/>
</dbReference>
<feature type="region of interest" description="Disordered" evidence="7">
    <location>
        <begin position="638"/>
        <end position="665"/>
    </location>
</feature>
<evidence type="ECO:0000256" key="5">
    <source>
        <dbReference type="ARBA" id="ARBA00022840"/>
    </source>
</evidence>
<dbReference type="InterPro" id="IPR012795">
    <property type="entry name" value="tRNA_Ile_lys_synt_N"/>
</dbReference>
<feature type="compositionally biased region" description="Low complexity" evidence="7">
    <location>
        <begin position="91"/>
        <end position="105"/>
    </location>
</feature>
<proteinExistence type="inferred from homology"/>
<dbReference type="GO" id="GO:0005524">
    <property type="term" value="F:ATP binding"/>
    <property type="evidence" value="ECO:0007669"/>
    <property type="project" value="UniProtKB-KW"/>
</dbReference>
<keyword evidence="5" id="KW-0067">ATP-binding</keyword>
<evidence type="ECO:0000313" key="9">
    <source>
        <dbReference type="EMBL" id="KAG2500610.1"/>
    </source>
</evidence>
<feature type="region of interest" description="Disordered" evidence="7">
    <location>
        <begin position="519"/>
        <end position="543"/>
    </location>
</feature>
<feature type="region of interest" description="Disordered" evidence="7">
    <location>
        <begin position="277"/>
        <end position="325"/>
    </location>
</feature>
<feature type="compositionally biased region" description="Basic and acidic residues" evidence="7">
    <location>
        <begin position="749"/>
        <end position="758"/>
    </location>
</feature>
<feature type="region of interest" description="Disordered" evidence="7">
    <location>
        <begin position="423"/>
        <end position="444"/>
    </location>
</feature>
<sequence>MGPATTPSARLRHICWRPASANTGATIDRVAVLSRGWPGAQRHVATQVAAPPGPLLGAATAPSPQPRRPAPQQPQPPQPETRPGSPPALTPSRNSPGAAAAAGSRRAARRQQVSLGPGGRAWTPLHAQLQRALTAGRLLREGAVLVAVSGGQDSVCLLRLLADLQPLFGWRLGVGHCDHRWRPDSAANAAFVADLAARHGLPCHTAVAPPGLPRSEGAARDWRYGALEHMARQYGYGAVVTAHTATDRAETLLLNLLRGSGPDGLVALAVERPLGPSAGAATTPSAASSSSFSSSSLRSQAEEAAASAHHQPHTERGSGLGGGSAEGGAVRLVRPLAGFSRAQTGELVARLGLEVYHDSTNDLNDIRRNRLRNEVLPMLRAGFNPRLDEALGRFLEVLEGDMALLGRLTEQAYQRAAVREAEEAEEEACPQGEAREPTGGGLQGDTRWVLAQAAAAAAAVGGGRAGDAAAGWGRTSRDSDRDPLASCSGGRALARAAGLAKASGKGAASAHAIVNGSPTDLASATTRSSGSGPAPAPAGPSPRVALSADRLAAEPLALQRRVVRRWLAEQLAWRSQPQPQPGPGTCFAGFAACDGATLRRPGSGEDASGEVAATSPSAEALLSGLMLRSLGLGCRGTDRANAGTDTDTREQGRIGQAGDSGRAPEASFRDVAAVLQLLGAPNRSNSDGLSGGLVASVRGGLLWARTPAEWAAVDEAERERERQRGRERERETGRASQLMGEGEAGRAQACERRREGVRPGDGGGAGDDAGVRVRVCLELSEAEAAEVLPWLRSRLPPARLSTVATTWGEGGP</sequence>
<keyword evidence="2" id="KW-0436">Ligase</keyword>
<feature type="compositionally biased region" description="Low complexity" evidence="7">
    <location>
        <begin position="277"/>
        <end position="308"/>
    </location>
</feature>
<evidence type="ECO:0000256" key="2">
    <source>
        <dbReference type="ARBA" id="ARBA00022598"/>
    </source>
</evidence>
<feature type="domain" description="tRNA(Ile)-lysidine/2-thiocytidine synthase N-terminal" evidence="8">
    <location>
        <begin position="144"/>
        <end position="374"/>
    </location>
</feature>
<evidence type="ECO:0000256" key="6">
    <source>
        <dbReference type="ARBA" id="ARBA00048539"/>
    </source>
</evidence>
<feature type="region of interest" description="Disordered" evidence="7">
    <location>
        <begin position="464"/>
        <end position="487"/>
    </location>
</feature>
<dbReference type="NCBIfam" id="TIGR02432">
    <property type="entry name" value="lysidine_TilS_N"/>
    <property type="match status" value="1"/>
</dbReference>
<evidence type="ECO:0000256" key="7">
    <source>
        <dbReference type="SAM" id="MobiDB-lite"/>
    </source>
</evidence>
<dbReference type="EMBL" id="JAEHOE010000003">
    <property type="protein sequence ID" value="KAG2500610.1"/>
    <property type="molecule type" value="Genomic_DNA"/>
</dbReference>
<accession>A0A835YCZ4</accession>
<dbReference type="Proteomes" id="UP000612055">
    <property type="component" value="Unassembled WGS sequence"/>
</dbReference>
<dbReference type="OrthoDB" id="434144at2759"/>
<dbReference type="SUPFAM" id="SSF52402">
    <property type="entry name" value="Adenine nucleotide alpha hydrolases-like"/>
    <property type="match status" value="1"/>
</dbReference>
<dbReference type="InterPro" id="IPR011063">
    <property type="entry name" value="TilS/TtcA_N"/>
</dbReference>
<dbReference type="AlphaFoldDB" id="A0A835YCZ4"/>
<name>A0A835YCZ4_9CHLO</name>
<reference evidence="9" key="1">
    <citation type="journal article" date="2020" name="bioRxiv">
        <title>Comparative genomics of Chlamydomonas.</title>
        <authorList>
            <person name="Craig R.J."/>
            <person name="Hasan A.R."/>
            <person name="Ness R.W."/>
            <person name="Keightley P.D."/>
        </authorList>
    </citation>
    <scope>NUCLEOTIDE SEQUENCE</scope>
    <source>
        <strain evidence="9">CCAP 11/70</strain>
    </source>
</reference>
<organism evidence="9 10">
    <name type="scientific">Edaphochlamys debaryana</name>
    <dbReference type="NCBI Taxonomy" id="47281"/>
    <lineage>
        <taxon>Eukaryota</taxon>
        <taxon>Viridiplantae</taxon>
        <taxon>Chlorophyta</taxon>
        <taxon>core chlorophytes</taxon>
        <taxon>Chlorophyceae</taxon>
        <taxon>CS clade</taxon>
        <taxon>Chlamydomonadales</taxon>
        <taxon>Chlamydomonadales incertae sedis</taxon>
        <taxon>Edaphochlamys</taxon>
    </lineage>
</organism>
<protein>
    <recommendedName>
        <fullName evidence="1">tRNA(Ile)-lysidine synthetase</fullName>
        <ecNumber evidence="1">6.3.4.19</ecNumber>
    </recommendedName>
</protein>
<comment type="caution">
    <text evidence="9">The sequence shown here is derived from an EMBL/GenBank/DDBJ whole genome shotgun (WGS) entry which is preliminary data.</text>
</comment>
<evidence type="ECO:0000313" key="10">
    <source>
        <dbReference type="Proteomes" id="UP000612055"/>
    </source>
</evidence>
<feature type="compositionally biased region" description="Pro residues" evidence="7">
    <location>
        <begin position="63"/>
        <end position="89"/>
    </location>
</feature>
<dbReference type="GO" id="GO:0032267">
    <property type="term" value="F:tRNA(Ile)-lysidine synthase activity"/>
    <property type="evidence" value="ECO:0007669"/>
    <property type="project" value="UniProtKB-EC"/>
</dbReference>